<dbReference type="Gene3D" id="3.40.50.300">
    <property type="entry name" value="P-loop containing nucleotide triphosphate hydrolases"/>
    <property type="match status" value="1"/>
</dbReference>
<evidence type="ECO:0000313" key="8">
    <source>
        <dbReference type="Proteomes" id="UP001247805"/>
    </source>
</evidence>
<dbReference type="Proteomes" id="UP001247805">
    <property type="component" value="Unassembled WGS sequence"/>
</dbReference>
<keyword evidence="8" id="KW-1185">Reference proteome</keyword>
<dbReference type="InterPro" id="IPR027417">
    <property type="entry name" value="P-loop_NTPase"/>
</dbReference>
<accession>A0ABU3T0M6</accession>
<evidence type="ECO:0000313" key="7">
    <source>
        <dbReference type="EMBL" id="MDU0355811.1"/>
    </source>
</evidence>
<keyword evidence="1" id="KW-0547">Nucleotide-binding</keyword>
<keyword evidence="2" id="KW-0378">Hydrolase</keyword>
<evidence type="ECO:0000256" key="3">
    <source>
        <dbReference type="ARBA" id="ARBA00022806"/>
    </source>
</evidence>
<evidence type="ECO:0000256" key="4">
    <source>
        <dbReference type="ARBA" id="ARBA00022840"/>
    </source>
</evidence>
<gene>
    <name evidence="7" type="ORF">RS130_19675</name>
</gene>
<evidence type="ECO:0000259" key="6">
    <source>
        <dbReference type="Pfam" id="PF22590"/>
    </source>
</evidence>
<dbReference type="RefSeq" id="WP_316027332.1">
    <property type="nucleotide sequence ID" value="NZ_JAWDIO010000002.1"/>
</dbReference>
<evidence type="ECO:0000256" key="5">
    <source>
        <dbReference type="ARBA" id="ARBA00023118"/>
    </source>
</evidence>
<keyword evidence="3" id="KW-0347">Helicase</keyword>
<sequence>MHQLANSVLIFDEIQTLPINCIHMFCHSLNFLSEHANTTALLCTATQPLLNKLPASEFGELRMANNPEIVENTTELFDALKRVNVLNRFKAGGWSKKEIITLVNQRFTERQSCLVIVNTKAWARDIFMECQQTVDTEALFHLSTNQCASHRKELLKKIRGRLSVALPVLCVSTQLIEAGVDISFANVIRFFAGLDSIAQAGGRCNRSGELLDDHGEYVRGTLEVINPTEEPISRLVDIKVGQQCTRRVFDEVGIENILSPESIDAYFQYFFFERQEEMIYPLKKEEDCLLNILANNTINNGLGCNIKRRNEGRLPLLQQSFMAAGKAFKAIDAPTYSVIVPYNYEAKAIIAALCGTNKNFNTPDFYKNLKKAQQYSVNVFPNVWNALVDAQALYEVQEGEGIYYLSDRYYSHHFGLSVDLIGMHTELFV</sequence>
<dbReference type="Pfam" id="PF22590">
    <property type="entry name" value="Cas3-like_C_2"/>
    <property type="match status" value="1"/>
</dbReference>
<evidence type="ECO:0000256" key="2">
    <source>
        <dbReference type="ARBA" id="ARBA00022801"/>
    </source>
</evidence>
<proteinExistence type="predicted"/>
<dbReference type="InterPro" id="IPR054712">
    <property type="entry name" value="Cas3-like_dom"/>
</dbReference>
<evidence type="ECO:0000256" key="1">
    <source>
        <dbReference type="ARBA" id="ARBA00022741"/>
    </source>
</evidence>
<comment type="caution">
    <text evidence="7">The sequence shown here is derived from an EMBL/GenBank/DDBJ whole genome shotgun (WGS) entry which is preliminary data.</text>
</comment>
<protein>
    <recommendedName>
        <fullName evidence="6">CRISPR-associated nuclease/helicase Cas3 domain-containing protein</fullName>
    </recommendedName>
</protein>
<name>A0ABU3T0M6_9ALTE</name>
<keyword evidence="4" id="KW-0067">ATP-binding</keyword>
<dbReference type="SUPFAM" id="SSF52540">
    <property type="entry name" value="P-loop containing nucleoside triphosphate hydrolases"/>
    <property type="match status" value="1"/>
</dbReference>
<organism evidence="7 8">
    <name type="scientific">Paraglaciecola aquimarina</name>
    <dbReference type="NCBI Taxonomy" id="1235557"/>
    <lineage>
        <taxon>Bacteria</taxon>
        <taxon>Pseudomonadati</taxon>
        <taxon>Pseudomonadota</taxon>
        <taxon>Gammaproteobacteria</taxon>
        <taxon>Alteromonadales</taxon>
        <taxon>Alteromonadaceae</taxon>
        <taxon>Paraglaciecola</taxon>
    </lineage>
</organism>
<reference evidence="7 8" key="1">
    <citation type="submission" date="2023-10" db="EMBL/GenBank/DDBJ databases">
        <title>Glaciecola aquimarina strain GGW-M5 nov., isolated from a coastal seawater.</title>
        <authorList>
            <person name="Bayburt H."/>
            <person name="Kim J.M."/>
            <person name="Choi B.J."/>
            <person name="Jeon C.O."/>
        </authorList>
    </citation>
    <scope>NUCLEOTIDE SEQUENCE [LARGE SCALE GENOMIC DNA]</scope>
    <source>
        <strain evidence="7 8">KCTC 32108</strain>
    </source>
</reference>
<feature type="domain" description="CRISPR-associated nuclease/helicase Cas3" evidence="6">
    <location>
        <begin position="111"/>
        <end position="207"/>
    </location>
</feature>
<dbReference type="EMBL" id="JAWDIO010000002">
    <property type="protein sequence ID" value="MDU0355811.1"/>
    <property type="molecule type" value="Genomic_DNA"/>
</dbReference>
<keyword evidence="5" id="KW-0051">Antiviral defense</keyword>